<organism evidence="2 3">
    <name type="scientific">endosymbiont of Ridgeia piscesae</name>
    <dbReference type="NCBI Taxonomy" id="54398"/>
    <lineage>
        <taxon>Bacteria</taxon>
        <taxon>Pseudomonadati</taxon>
        <taxon>Pseudomonadota</taxon>
        <taxon>Gammaproteobacteria</taxon>
        <taxon>sulfur-oxidizing symbionts</taxon>
    </lineage>
</organism>
<sequence length="221" mass="24261">LSGMEALVRWQQTDSRLVGPGEFITIAEQSGLIGEIGAQVMQQACHQAARWLKAGARFERIAINLSAIQITRGNLQLQVKQCLQQTGLPPENLELEITESLFIDASEAILEQINALRALGITFSIDDFGTGYSSLAYLKRLPVERLKIDQSFIRDIPSDPGNAAIASAVIGIGQSLGLRVIAEGIETEQQRLFLLQHNCPYGQGYLLGRPVPTEQFAKQFL</sequence>
<accession>A0A0T5Z773</accession>
<dbReference type="SMART" id="SM00052">
    <property type="entry name" value="EAL"/>
    <property type="match status" value="1"/>
</dbReference>
<evidence type="ECO:0000313" key="2">
    <source>
        <dbReference type="EMBL" id="KRT58688.1"/>
    </source>
</evidence>
<dbReference type="EMBL" id="LMXI01000295">
    <property type="protein sequence ID" value="KRT58688.1"/>
    <property type="molecule type" value="Genomic_DNA"/>
</dbReference>
<feature type="non-terminal residue" evidence="2">
    <location>
        <position position="1"/>
    </location>
</feature>
<comment type="caution">
    <text evidence="2">The sequence shown here is derived from an EMBL/GenBank/DDBJ whole genome shotgun (WGS) entry which is preliminary data.</text>
</comment>
<dbReference type="PANTHER" id="PTHR33121:SF79">
    <property type="entry name" value="CYCLIC DI-GMP PHOSPHODIESTERASE PDED-RELATED"/>
    <property type="match status" value="1"/>
</dbReference>
<protein>
    <submittedName>
        <fullName evidence="2">EAL domain, c-di-GMP-specific phosphodiesterase class I (Or its enzymatically inactive variant)</fullName>
    </submittedName>
</protein>
<dbReference type="InterPro" id="IPR035919">
    <property type="entry name" value="EAL_sf"/>
</dbReference>
<dbReference type="GO" id="GO:0071111">
    <property type="term" value="F:cyclic-guanylate-specific phosphodiesterase activity"/>
    <property type="evidence" value="ECO:0007669"/>
    <property type="project" value="InterPro"/>
</dbReference>
<dbReference type="PROSITE" id="PS50883">
    <property type="entry name" value="EAL"/>
    <property type="match status" value="1"/>
</dbReference>
<dbReference type="RefSeq" id="WP_158294823.1">
    <property type="nucleotide sequence ID" value="NZ_KQ557011.1"/>
</dbReference>
<evidence type="ECO:0000259" key="1">
    <source>
        <dbReference type="PROSITE" id="PS50883"/>
    </source>
</evidence>
<dbReference type="Gene3D" id="3.20.20.450">
    <property type="entry name" value="EAL domain"/>
    <property type="match status" value="1"/>
</dbReference>
<dbReference type="Pfam" id="PF00563">
    <property type="entry name" value="EAL"/>
    <property type="match status" value="1"/>
</dbReference>
<evidence type="ECO:0000313" key="3">
    <source>
        <dbReference type="Proteomes" id="UP000051276"/>
    </source>
</evidence>
<dbReference type="SUPFAM" id="SSF141868">
    <property type="entry name" value="EAL domain-like"/>
    <property type="match status" value="1"/>
</dbReference>
<dbReference type="InterPro" id="IPR001633">
    <property type="entry name" value="EAL_dom"/>
</dbReference>
<dbReference type="Proteomes" id="UP000051276">
    <property type="component" value="Unassembled WGS sequence"/>
</dbReference>
<dbReference type="AlphaFoldDB" id="A0A0T5Z773"/>
<proteinExistence type="predicted"/>
<dbReference type="PANTHER" id="PTHR33121">
    <property type="entry name" value="CYCLIC DI-GMP PHOSPHODIESTERASE PDEF"/>
    <property type="match status" value="1"/>
</dbReference>
<feature type="domain" description="EAL" evidence="1">
    <location>
        <begin position="1"/>
        <end position="221"/>
    </location>
</feature>
<name>A0A0T5Z773_9GAMM</name>
<reference evidence="2 3" key="1">
    <citation type="submission" date="2015-11" db="EMBL/GenBank/DDBJ databases">
        <title>The genome of Candidatus Endoriftia persephone in Ridgeia piscesae and population structure of the North Eastern Pacific vestimentiferan symbionts.</title>
        <authorList>
            <person name="Perez M."/>
            <person name="Juniper K.S."/>
        </authorList>
    </citation>
    <scope>NUCLEOTIDE SEQUENCE [LARGE SCALE GENOMIC DNA]</scope>
    <source>
        <strain evidence="2">Ind10</strain>
    </source>
</reference>
<gene>
    <name evidence="2" type="ORF">Ga0076813_13992</name>
</gene>
<dbReference type="CDD" id="cd01948">
    <property type="entry name" value="EAL"/>
    <property type="match status" value="1"/>
</dbReference>
<dbReference type="InterPro" id="IPR050706">
    <property type="entry name" value="Cyclic-di-GMP_PDE-like"/>
</dbReference>